<dbReference type="RefSeq" id="WP_183643876.1">
    <property type="nucleotide sequence ID" value="NZ_BAAAXX010000078.1"/>
</dbReference>
<organism evidence="2 3">
    <name type="scientific">Nonomuraea dietziae</name>
    <dbReference type="NCBI Taxonomy" id="65515"/>
    <lineage>
        <taxon>Bacteria</taxon>
        <taxon>Bacillati</taxon>
        <taxon>Actinomycetota</taxon>
        <taxon>Actinomycetes</taxon>
        <taxon>Streptosporangiales</taxon>
        <taxon>Streptosporangiaceae</taxon>
        <taxon>Nonomuraea</taxon>
    </lineage>
</organism>
<evidence type="ECO:0000313" key="3">
    <source>
        <dbReference type="Proteomes" id="UP000579945"/>
    </source>
</evidence>
<feature type="domain" description="CHAT" evidence="1">
    <location>
        <begin position="47"/>
        <end position="307"/>
    </location>
</feature>
<proteinExistence type="predicted"/>
<dbReference type="GeneID" id="95387517"/>
<dbReference type="Pfam" id="PF12770">
    <property type="entry name" value="CHAT"/>
    <property type="match status" value="1"/>
</dbReference>
<evidence type="ECO:0000259" key="1">
    <source>
        <dbReference type="Pfam" id="PF12770"/>
    </source>
</evidence>
<reference evidence="2 3" key="1">
    <citation type="submission" date="2020-08" db="EMBL/GenBank/DDBJ databases">
        <title>Sequencing the genomes of 1000 actinobacteria strains.</title>
        <authorList>
            <person name="Klenk H.-P."/>
        </authorList>
    </citation>
    <scope>NUCLEOTIDE SEQUENCE [LARGE SCALE GENOMIC DNA]</scope>
    <source>
        <strain evidence="2 3">DSM 44320</strain>
    </source>
</reference>
<dbReference type="AlphaFoldDB" id="A0A7W5Y597"/>
<protein>
    <recommendedName>
        <fullName evidence="1">CHAT domain-containing protein</fullName>
    </recommendedName>
</protein>
<dbReference type="Proteomes" id="UP000579945">
    <property type="component" value="Unassembled WGS sequence"/>
</dbReference>
<gene>
    <name evidence="2" type="ORF">FHR33_000921</name>
</gene>
<dbReference type="InterPro" id="IPR024983">
    <property type="entry name" value="CHAT_dom"/>
</dbReference>
<comment type="caution">
    <text evidence="2">The sequence shown here is derived from an EMBL/GenBank/DDBJ whole genome shotgun (WGS) entry which is preliminary data.</text>
</comment>
<name>A0A7W5Y597_9ACTN</name>
<evidence type="ECO:0000313" key="2">
    <source>
        <dbReference type="EMBL" id="MBB3725061.1"/>
    </source>
</evidence>
<dbReference type="EMBL" id="JACIBV010000001">
    <property type="protein sequence ID" value="MBB3725061.1"/>
    <property type="molecule type" value="Genomic_DNA"/>
</dbReference>
<accession>A0A7W5Y597</accession>
<keyword evidence="3" id="KW-1185">Reference proteome</keyword>
<sequence>MSLPRVRVVVEGRWVRVLHQESVVAGPYELGPIEAREDSAGAADVAAYGRALFDALLAPAWPAVTALAEVRAAAGAELALVWPADSDLHRWLWEAMHDGEHHLAARPDLLLAITRLVPGGARAPESQGRAPRVLFAAGAALTDEVIRPGAMFMGLLRALDADGVAVTRVAQVSAEDLAEVCASFRPDIVHLVAHGSVDEDGASVLMLRGSWVGAADLAAALSAGGPVKAVVLGACHSGAGFAAELVAAGVPLVSAMAGEISERACRLFARRLAGALSGGELVVEASAKGRRAALIGTSRDHLDWARPALFMAEGLDVTGPLVDPSAGRRLVRWADELRLRHKPLHIGRERILDQVDRLFTDGLGLLVACRDGTIRRTGGTRLLREAGFRLLRDGHVPLFVGPFSGTPPRSVRELLRELYFLAAEAAETLGAPPPRVYGRQPGGFDEAFEWIDALGDPDPRAARRVLAADLAALGDALAGLGEPFGPHTRVVVLMDGLHAFGDALTALLTMVRATGLGTAERPVPVVATASLTEDHGRLLKSFSEREAGAPGFAFPELAALGEEEAVLGFQWVLLHPWRRDREPEYQRVYVTPRNVPPGKIREGLRLLKGDPTVVEDKLYLAAQLMTLHELFVTDDDEAAYADYLERFG</sequence>